<evidence type="ECO:0000313" key="7">
    <source>
        <dbReference type="EMBL" id="JAT62679.1"/>
    </source>
</evidence>
<accession>A0A1D1ZKD1</accession>
<feature type="transmembrane region" description="Helical" evidence="6">
    <location>
        <begin position="126"/>
        <end position="145"/>
    </location>
</feature>
<comment type="similarity">
    <text evidence="2">Belongs to the TMEM45 family.</text>
</comment>
<keyword evidence="3 6" id="KW-0812">Transmembrane</keyword>
<protein>
    <submittedName>
        <fullName evidence="8">Transmembrane protein 45A</fullName>
    </submittedName>
</protein>
<dbReference type="Pfam" id="PF04819">
    <property type="entry name" value="DUF716"/>
    <property type="match status" value="1"/>
</dbReference>
<dbReference type="EMBL" id="GDJX01005257">
    <property type="protein sequence ID" value="JAT62679.1"/>
    <property type="molecule type" value="Transcribed_RNA"/>
</dbReference>
<gene>
    <name evidence="8" type="primary">TMEM45A_1</name>
    <name evidence="7" type="synonym">TMEM45A_0</name>
    <name evidence="8" type="ORF">g.107482</name>
    <name evidence="7" type="ORF">g.107484</name>
</gene>
<dbReference type="InterPro" id="IPR006904">
    <property type="entry name" value="DUF716"/>
</dbReference>
<dbReference type="PANTHER" id="PTHR47119:SF1">
    <property type="entry name" value="PLANT VIRAL-RESPONSE FAMILY PROTEIN"/>
    <property type="match status" value="1"/>
</dbReference>
<dbReference type="AlphaFoldDB" id="A0A1D1ZKD1"/>
<evidence type="ECO:0000256" key="6">
    <source>
        <dbReference type="SAM" id="Phobius"/>
    </source>
</evidence>
<dbReference type="GO" id="GO:0016020">
    <property type="term" value="C:membrane"/>
    <property type="evidence" value="ECO:0007669"/>
    <property type="project" value="UniProtKB-SubCell"/>
</dbReference>
<feature type="transmembrane region" description="Helical" evidence="6">
    <location>
        <begin position="240"/>
        <end position="260"/>
    </location>
</feature>
<sequence>MGSFGGHAVPGTLFLVVGLWHVWSAVSRHAADPGSFRVRAWNPAPGWLGGGRLAHLELYVVAGGSLLDLCIELLYATHLRVFVAGGVLNPAHMNDFEHAGMLLMFFLFGAAALLSRRTRLLPLPEGVLCLLAAAAFTAEFLLFYFHSTTHKGLEGYYHLLLVLLIGLCVASAVVGALLPASFPADLCKGVAVTLQGLWFYQTAFVVYGPMMPEGCRVEDGGQLTCRPAGSEVRGELLANFQLFALALLVLAAVVGMYGVAASQYGNLEELSKLHAAESQTGSEEVE</sequence>
<reference evidence="8" key="1">
    <citation type="submission" date="2015-07" db="EMBL/GenBank/DDBJ databases">
        <title>Transcriptome Assembly of Anthurium amnicola.</title>
        <authorList>
            <person name="Suzuki J."/>
        </authorList>
    </citation>
    <scope>NUCLEOTIDE SEQUENCE</scope>
</reference>
<evidence type="ECO:0000313" key="8">
    <source>
        <dbReference type="EMBL" id="JAT67317.1"/>
    </source>
</evidence>
<feature type="transmembrane region" description="Helical" evidence="6">
    <location>
        <begin position="96"/>
        <end position="114"/>
    </location>
</feature>
<feature type="transmembrane region" description="Helical" evidence="6">
    <location>
        <begin position="157"/>
        <end position="178"/>
    </location>
</feature>
<dbReference type="PANTHER" id="PTHR47119">
    <property type="entry name" value="PLANT VIRAL-RESPONSE FAMILY PROTEIN"/>
    <property type="match status" value="1"/>
</dbReference>
<name>A0A1D1ZKD1_9ARAE</name>
<proteinExistence type="inferred from homology"/>
<comment type="subcellular location">
    <subcellularLocation>
        <location evidence="1">Membrane</location>
        <topology evidence="1">Multi-pass membrane protein</topology>
    </subcellularLocation>
</comment>
<keyword evidence="5 6" id="KW-0472">Membrane</keyword>
<organism evidence="8">
    <name type="scientific">Anthurium amnicola</name>
    <dbReference type="NCBI Taxonomy" id="1678845"/>
    <lineage>
        <taxon>Eukaryota</taxon>
        <taxon>Viridiplantae</taxon>
        <taxon>Streptophyta</taxon>
        <taxon>Embryophyta</taxon>
        <taxon>Tracheophyta</taxon>
        <taxon>Spermatophyta</taxon>
        <taxon>Magnoliopsida</taxon>
        <taxon>Liliopsida</taxon>
        <taxon>Araceae</taxon>
        <taxon>Pothoideae</taxon>
        <taxon>Potheae</taxon>
        <taxon>Anthurium</taxon>
    </lineage>
</organism>
<evidence type="ECO:0000256" key="5">
    <source>
        <dbReference type="ARBA" id="ARBA00023136"/>
    </source>
</evidence>
<evidence type="ECO:0000256" key="4">
    <source>
        <dbReference type="ARBA" id="ARBA00022989"/>
    </source>
</evidence>
<keyword evidence="4 6" id="KW-1133">Transmembrane helix</keyword>
<evidence type="ECO:0000256" key="3">
    <source>
        <dbReference type="ARBA" id="ARBA00022692"/>
    </source>
</evidence>
<evidence type="ECO:0000256" key="2">
    <source>
        <dbReference type="ARBA" id="ARBA00006948"/>
    </source>
</evidence>
<evidence type="ECO:0000256" key="1">
    <source>
        <dbReference type="ARBA" id="ARBA00004141"/>
    </source>
</evidence>
<dbReference type="EMBL" id="GDJX01000619">
    <property type="protein sequence ID" value="JAT67317.1"/>
    <property type="molecule type" value="Transcribed_RNA"/>
</dbReference>